<keyword evidence="4 10" id="KW-1133">Transmembrane helix</keyword>
<evidence type="ECO:0000313" key="13">
    <source>
        <dbReference type="Proteomes" id="UP000092840"/>
    </source>
</evidence>
<dbReference type="EMBL" id="FLRA01000002">
    <property type="protein sequence ID" value="SBT16110.1"/>
    <property type="molecule type" value="Genomic_DNA"/>
</dbReference>
<comment type="subcellular location">
    <subcellularLocation>
        <location evidence="1">Membrane</location>
        <topology evidence="1">Multi-pass membrane protein</topology>
    </subcellularLocation>
</comment>
<dbReference type="CDD" id="cd00400">
    <property type="entry name" value="Voltage_gated_ClC"/>
    <property type="match status" value="1"/>
</dbReference>
<evidence type="ECO:0000256" key="1">
    <source>
        <dbReference type="ARBA" id="ARBA00004141"/>
    </source>
</evidence>
<keyword evidence="5" id="KW-0406">Ion transport</keyword>
<dbReference type="GO" id="GO:0034707">
    <property type="term" value="C:chloride channel complex"/>
    <property type="evidence" value="ECO:0007669"/>
    <property type="project" value="UniProtKB-KW"/>
</dbReference>
<evidence type="ECO:0000256" key="9">
    <source>
        <dbReference type="ARBA" id="ARBA00023303"/>
    </source>
</evidence>
<dbReference type="OrthoDB" id="9767361at2"/>
<dbReference type="Proteomes" id="UP000092871">
    <property type="component" value="Unassembled WGS sequence"/>
</dbReference>
<dbReference type="Pfam" id="PF00654">
    <property type="entry name" value="Voltage_CLC"/>
    <property type="match status" value="1"/>
</dbReference>
<keyword evidence="6 10" id="KW-0472">Membrane</keyword>
<feature type="transmembrane region" description="Helical" evidence="10">
    <location>
        <begin position="90"/>
        <end position="110"/>
    </location>
</feature>
<keyword evidence="3 10" id="KW-0812">Transmembrane</keyword>
<evidence type="ECO:0000256" key="7">
    <source>
        <dbReference type="ARBA" id="ARBA00023173"/>
    </source>
</evidence>
<accession>A0A1C3JM79</accession>
<name>A0A1C3JM79_9GAMM</name>
<feature type="transmembrane region" description="Helical" evidence="10">
    <location>
        <begin position="48"/>
        <end position="70"/>
    </location>
</feature>
<dbReference type="Proteomes" id="UP000092840">
    <property type="component" value="Unassembled WGS sequence"/>
</dbReference>
<keyword evidence="2" id="KW-0813">Transport</keyword>
<feature type="transmembrane region" description="Helical" evidence="10">
    <location>
        <begin position="286"/>
        <end position="307"/>
    </location>
</feature>
<keyword evidence="7" id="KW-0869">Chloride channel</keyword>
<dbReference type="Gene3D" id="1.10.3080.10">
    <property type="entry name" value="Clc chloride channel"/>
    <property type="match status" value="1"/>
</dbReference>
<feature type="transmembrane region" description="Helical" evidence="10">
    <location>
        <begin position="314"/>
        <end position="332"/>
    </location>
</feature>
<sequence>MLSGLALVCGVLSSLAMTGMIELLYWLSSTVLPSHSENYEALSPTVRFILPVLACAALTIIWLLVPAKFLKVGIPYVVERLNYHQGNLPLMNAFIQFVGAFIGLFGGLSIGKEGPAVHIGATFGSILAQRFRLSYIAVETLVACGVAGAIAAAFQTPLAGVLFAYEVIFHEYRLRLVLPVLLSSVVATAISQIILGRIEVFELEAVFLPLYQLDMLAAYAVLALCIVVASTLFYQVQRALWRLGSVPLAARFMTVGVLTGLVGLYLPQVLGGGYDTLNSLLQGDILFVSLLGLALAKVLLTSVSIGLGIPGGMVGPTFVIGGMLGAQVSFWFDTQIPVAAELALFVLLGMAGMMATVFQAPLTAIVAMVEMTHTSVTIAPAILVIVVSCTAVRLLFNQDSIFVERLHSLGMVSEWSPVQRVLRQHDVRSVASKVNNFPELLHLERVRDLASGMIDYVSIEKSGHHFIVSVSEMVGKLKELDLGPQPWLMVEGNRQAMDVLRALPGTPVSVVDSSLSLAELLSWLHRHKQHQVLVSFVQQQELWLVTSQQLDQMLLKG</sequence>
<evidence type="ECO:0000256" key="3">
    <source>
        <dbReference type="ARBA" id="ARBA00022692"/>
    </source>
</evidence>
<proteinExistence type="predicted"/>
<dbReference type="AlphaFoldDB" id="A0A1C3JM79"/>
<evidence type="ECO:0000256" key="10">
    <source>
        <dbReference type="SAM" id="Phobius"/>
    </source>
</evidence>
<evidence type="ECO:0000313" key="12">
    <source>
        <dbReference type="EMBL" id="SBT21158.1"/>
    </source>
</evidence>
<feature type="transmembrane region" description="Helical" evidence="10">
    <location>
        <begin position="248"/>
        <end position="266"/>
    </location>
</feature>
<feature type="transmembrane region" description="Helical" evidence="10">
    <location>
        <begin position="140"/>
        <end position="164"/>
    </location>
</feature>
<evidence type="ECO:0000313" key="14">
    <source>
        <dbReference type="Proteomes" id="UP000092871"/>
    </source>
</evidence>
<dbReference type="InterPro" id="IPR014743">
    <property type="entry name" value="Cl-channel_core"/>
</dbReference>
<dbReference type="EMBL" id="FLRB01000012">
    <property type="protein sequence ID" value="SBT21158.1"/>
    <property type="molecule type" value="Genomic_DNA"/>
</dbReference>
<feature type="transmembrane region" description="Helical" evidence="10">
    <location>
        <begin position="376"/>
        <end position="396"/>
    </location>
</feature>
<protein>
    <submittedName>
        <fullName evidence="11">H(+)/Cl(-) exchange transporter ClcA</fullName>
    </submittedName>
</protein>
<dbReference type="PANTHER" id="PTHR43427">
    <property type="entry name" value="CHLORIDE CHANNEL PROTEIN CLC-E"/>
    <property type="match status" value="1"/>
</dbReference>
<feature type="transmembrane region" description="Helical" evidence="10">
    <location>
        <begin position="176"/>
        <end position="195"/>
    </location>
</feature>
<evidence type="ECO:0000256" key="4">
    <source>
        <dbReference type="ARBA" id="ARBA00022989"/>
    </source>
</evidence>
<organism evidence="11 14">
    <name type="scientific">Marinomonas gallaica</name>
    <dbReference type="NCBI Taxonomy" id="1806667"/>
    <lineage>
        <taxon>Bacteria</taxon>
        <taxon>Pseudomonadati</taxon>
        <taxon>Pseudomonadota</taxon>
        <taxon>Gammaproteobacteria</taxon>
        <taxon>Oceanospirillales</taxon>
        <taxon>Oceanospirillaceae</taxon>
        <taxon>Marinomonas</taxon>
    </lineage>
</organism>
<dbReference type="InterPro" id="IPR001807">
    <property type="entry name" value="ClC"/>
</dbReference>
<evidence type="ECO:0000256" key="5">
    <source>
        <dbReference type="ARBA" id="ARBA00023065"/>
    </source>
</evidence>
<dbReference type="PRINTS" id="PR00762">
    <property type="entry name" value="CLCHANNEL"/>
</dbReference>
<dbReference type="PANTHER" id="PTHR43427:SF6">
    <property type="entry name" value="CHLORIDE CHANNEL PROTEIN CLC-E"/>
    <property type="match status" value="1"/>
</dbReference>
<evidence type="ECO:0000256" key="8">
    <source>
        <dbReference type="ARBA" id="ARBA00023214"/>
    </source>
</evidence>
<keyword evidence="9" id="KW-0407">Ion channel</keyword>
<dbReference type="RefSeq" id="WP_083202945.1">
    <property type="nucleotide sequence ID" value="NZ_FLRA01000002.1"/>
</dbReference>
<keyword evidence="8" id="KW-0868">Chloride</keyword>
<reference evidence="11 14" key="2">
    <citation type="submission" date="2016-06" db="EMBL/GenBank/DDBJ databases">
        <authorList>
            <person name="Kjaerup R.B."/>
            <person name="Dalgaard T.S."/>
            <person name="Juul-Madsen H.R."/>
        </authorList>
    </citation>
    <scope>NUCLEOTIDE SEQUENCE [LARGE SCALE GENOMIC DNA]</scope>
    <source>
        <strain evidence="11 14">CECT 5115</strain>
    </source>
</reference>
<keyword evidence="13" id="KW-1185">Reference proteome</keyword>
<gene>
    <name evidence="11" type="primary">clcA</name>
    <name evidence="11" type="ORF">MGA5115_00184</name>
    <name evidence="12" type="ORF">MGA5116_01745</name>
</gene>
<reference evidence="12 13" key="1">
    <citation type="submission" date="2016-06" db="EMBL/GenBank/DDBJ databases">
        <authorList>
            <person name="Rodrigo-Torres L."/>
            <person name="Arahal D.R."/>
        </authorList>
    </citation>
    <scope>NUCLEOTIDE SEQUENCE [LARGE SCALE GENOMIC DNA]</scope>
    <source>
        <strain evidence="12 13">CECT 5116</strain>
    </source>
</reference>
<evidence type="ECO:0000256" key="6">
    <source>
        <dbReference type="ARBA" id="ARBA00023136"/>
    </source>
</evidence>
<evidence type="ECO:0000313" key="11">
    <source>
        <dbReference type="EMBL" id="SBT16110.1"/>
    </source>
</evidence>
<dbReference type="SUPFAM" id="SSF81340">
    <property type="entry name" value="Clc chloride channel"/>
    <property type="match status" value="1"/>
</dbReference>
<feature type="transmembrane region" description="Helical" evidence="10">
    <location>
        <begin position="344"/>
        <end position="369"/>
    </location>
</feature>
<feature type="transmembrane region" description="Helical" evidence="10">
    <location>
        <begin position="7"/>
        <end position="28"/>
    </location>
</feature>
<dbReference type="GO" id="GO:0005254">
    <property type="term" value="F:chloride channel activity"/>
    <property type="evidence" value="ECO:0007669"/>
    <property type="project" value="UniProtKB-KW"/>
</dbReference>
<feature type="transmembrane region" description="Helical" evidence="10">
    <location>
        <begin position="215"/>
        <end position="236"/>
    </location>
</feature>
<evidence type="ECO:0000256" key="2">
    <source>
        <dbReference type="ARBA" id="ARBA00022448"/>
    </source>
</evidence>
<dbReference type="InterPro" id="IPR050368">
    <property type="entry name" value="ClC-type_chloride_channel"/>
</dbReference>